<evidence type="ECO:0000256" key="5">
    <source>
        <dbReference type="ARBA" id="ARBA00022723"/>
    </source>
</evidence>
<dbReference type="InterPro" id="IPR006047">
    <property type="entry name" value="GH13_cat_dom"/>
</dbReference>
<protein>
    <recommendedName>
        <fullName evidence="4">alpha-amylase</fullName>
        <ecNumber evidence="4">3.2.1.1</ecNumber>
    </recommendedName>
</protein>
<reference evidence="18" key="1">
    <citation type="journal article" date="2023" name="Commun. Biol.">
        <title>Genome analysis of Parmales, the sister group of diatoms, reveals the evolutionary specialization of diatoms from phago-mixotrophs to photoautotrophs.</title>
        <authorList>
            <person name="Ban H."/>
            <person name="Sato S."/>
            <person name="Yoshikawa S."/>
            <person name="Yamada K."/>
            <person name="Nakamura Y."/>
            <person name="Ichinomiya M."/>
            <person name="Sato N."/>
            <person name="Blanc-Mathieu R."/>
            <person name="Endo H."/>
            <person name="Kuwata A."/>
            <person name="Ogata H."/>
        </authorList>
    </citation>
    <scope>NUCLEOTIDE SEQUENCE [LARGE SCALE GENOMIC DNA]</scope>
</reference>
<evidence type="ECO:0000256" key="9">
    <source>
        <dbReference type="ARBA" id="ARBA00023277"/>
    </source>
</evidence>
<keyword evidence="6 15" id="KW-0732">Signal</keyword>
<evidence type="ECO:0000256" key="15">
    <source>
        <dbReference type="SAM" id="SignalP"/>
    </source>
</evidence>
<keyword evidence="10" id="KW-0326">Glycosidase</keyword>
<evidence type="ECO:0000256" key="10">
    <source>
        <dbReference type="ARBA" id="ARBA00023295"/>
    </source>
</evidence>
<evidence type="ECO:0000256" key="7">
    <source>
        <dbReference type="ARBA" id="ARBA00022801"/>
    </source>
</evidence>
<dbReference type="PIRSF" id="PIRSF001024">
    <property type="entry name" value="Alph-amyl_fung"/>
    <property type="match status" value="1"/>
</dbReference>
<feature type="active site" description="Nucleophile" evidence="11">
    <location>
        <position position="252"/>
    </location>
</feature>
<dbReference type="GO" id="GO:0005975">
    <property type="term" value="P:carbohydrate metabolic process"/>
    <property type="evidence" value="ECO:0007669"/>
    <property type="project" value="InterPro"/>
</dbReference>
<dbReference type="PANTHER" id="PTHR10357">
    <property type="entry name" value="ALPHA-AMYLASE FAMILY MEMBER"/>
    <property type="match status" value="1"/>
</dbReference>
<organism evidence="17 18">
    <name type="scientific">Triparma columacea</name>
    <dbReference type="NCBI Taxonomy" id="722753"/>
    <lineage>
        <taxon>Eukaryota</taxon>
        <taxon>Sar</taxon>
        <taxon>Stramenopiles</taxon>
        <taxon>Ochrophyta</taxon>
        <taxon>Bolidophyceae</taxon>
        <taxon>Parmales</taxon>
        <taxon>Triparmaceae</taxon>
        <taxon>Triparma</taxon>
    </lineage>
</organism>
<dbReference type="PANTHER" id="PTHR10357:SF215">
    <property type="entry name" value="ALPHA-AMYLASE 1"/>
    <property type="match status" value="1"/>
</dbReference>
<evidence type="ECO:0000256" key="4">
    <source>
        <dbReference type="ARBA" id="ARBA00012595"/>
    </source>
</evidence>
<dbReference type="OrthoDB" id="1740265at2759"/>
<feature type="disulfide bond" evidence="13">
    <location>
        <begin position="46"/>
        <end position="53"/>
    </location>
</feature>
<feature type="binding site" evidence="14">
    <location>
        <position position="388"/>
    </location>
    <ligand>
        <name>substrate</name>
    </ligand>
</feature>
<gene>
    <name evidence="17" type="ORF">TrCOL_g10333</name>
</gene>
<evidence type="ECO:0000256" key="13">
    <source>
        <dbReference type="PIRSR" id="PIRSR001024-4"/>
    </source>
</evidence>
<dbReference type="GO" id="GO:0005509">
    <property type="term" value="F:calcium ion binding"/>
    <property type="evidence" value="ECO:0007669"/>
    <property type="project" value="InterPro"/>
</dbReference>
<keyword evidence="13" id="KW-1015">Disulfide bond</keyword>
<feature type="binding site" evidence="14">
    <location>
        <position position="138"/>
    </location>
    <ligand>
        <name>substrate</name>
    </ligand>
</feature>
<evidence type="ECO:0000256" key="2">
    <source>
        <dbReference type="ARBA" id="ARBA00001913"/>
    </source>
</evidence>
<dbReference type="EC" id="3.2.1.1" evidence="4"/>
<feature type="binding site" evidence="14">
    <location>
        <position position="99"/>
    </location>
    <ligand>
        <name>substrate</name>
    </ligand>
</feature>
<keyword evidence="7" id="KW-0378">Hydrolase</keyword>
<feature type="binding site" evidence="14">
    <location>
        <position position="250"/>
    </location>
    <ligand>
        <name>substrate</name>
    </ligand>
</feature>
<evidence type="ECO:0000313" key="17">
    <source>
        <dbReference type="EMBL" id="GMI35527.1"/>
    </source>
</evidence>
<dbReference type="Proteomes" id="UP001165065">
    <property type="component" value="Unassembled WGS sequence"/>
</dbReference>
<proteinExistence type="inferred from homology"/>
<evidence type="ECO:0000313" key="18">
    <source>
        <dbReference type="Proteomes" id="UP001165065"/>
    </source>
</evidence>
<evidence type="ECO:0000256" key="3">
    <source>
        <dbReference type="ARBA" id="ARBA00008061"/>
    </source>
</evidence>
<comment type="catalytic activity">
    <reaction evidence="1">
        <text>Endohydrolysis of (1-&gt;4)-alpha-D-glucosidic linkages in polysaccharides containing three or more (1-&gt;4)-alpha-linked D-glucose units.</text>
        <dbReference type="EC" id="3.2.1.1"/>
    </reaction>
</comment>
<dbReference type="EMBL" id="BRYA01000055">
    <property type="protein sequence ID" value="GMI35527.1"/>
    <property type="molecule type" value="Genomic_DNA"/>
</dbReference>
<sequence>MFLSCTFLLFLLPYVISSTPNPWIGRSIYFVVTDRFASSYPNLPSCIDSKEWCGGNFDGLITQLPYIADMGFDAIWVTPPVKQVGWRDDYNGTGYHGYWAQEFTEIDEHLGGPEGLLRLSEAVHELDMLFMVDVVANHVGPVHGGEDVVKFKGILGREGGEQYNTLGRGEGESMDEYIKGTPGPPNAMTDAGEECWPYYDFEEGKCDRNIVEGGWFGDLADLNQTNVEVREYLLEWIRWMQESFKVDGFRLDTALYIPRDFLDEFQEAAGVYIVGEVVTYNFTLHSEYQQHLSGVLNFPVTEKLGAVFNGTMSDLQALVSESRGAGYVDRNLLGNFVDNHDGDRFLRKVGGDVGLLKNALAFVMLSEGVPIVYYGTENSEVAGNEDNRVGMWEFGYDSDTEVGELLKAMNGARKKFGLGWGGEYAETEMEVLGVEEDWFVFGRGELVVFINNIGRGKGGGKACFEGVKWGEGLKVIYGEGSVNEGEGGIGVCVSVGEEGDPIVAAR</sequence>
<keyword evidence="9" id="KW-0119">Carbohydrate metabolism</keyword>
<dbReference type="InterPro" id="IPR017853">
    <property type="entry name" value="GH"/>
</dbReference>
<dbReference type="Gene3D" id="3.20.20.80">
    <property type="entry name" value="Glycosidases"/>
    <property type="match status" value="1"/>
</dbReference>
<feature type="signal peptide" evidence="15">
    <location>
        <begin position="1"/>
        <end position="17"/>
    </location>
</feature>
<dbReference type="SMART" id="SM00642">
    <property type="entry name" value="Aamy"/>
    <property type="match status" value="1"/>
</dbReference>
<name>A0A9W7G6Y3_9STRA</name>
<comment type="cofactor">
    <cofactor evidence="2">
        <name>Ca(2+)</name>
        <dbReference type="ChEBI" id="CHEBI:29108"/>
    </cofactor>
</comment>
<feature type="domain" description="Glycosyl hydrolase family 13 catalytic" evidence="16">
    <location>
        <begin position="30"/>
        <end position="413"/>
    </location>
</feature>
<comment type="caution">
    <text evidence="17">The sequence shown here is derived from an EMBL/GenBank/DDBJ whole genome shotgun (WGS) entry which is preliminary data.</text>
</comment>
<accession>A0A9W7G6Y3</accession>
<evidence type="ECO:0000256" key="8">
    <source>
        <dbReference type="ARBA" id="ARBA00022837"/>
    </source>
</evidence>
<keyword evidence="18" id="KW-1185">Reference proteome</keyword>
<evidence type="ECO:0000256" key="6">
    <source>
        <dbReference type="ARBA" id="ARBA00022729"/>
    </source>
</evidence>
<evidence type="ECO:0000256" key="1">
    <source>
        <dbReference type="ARBA" id="ARBA00000548"/>
    </source>
</evidence>
<keyword evidence="8" id="KW-0106">Calcium</keyword>
<feature type="active site" description="Proton donor" evidence="11">
    <location>
        <position position="276"/>
    </location>
</feature>
<evidence type="ECO:0000256" key="14">
    <source>
        <dbReference type="PIRSR" id="PIRSR001024-5"/>
    </source>
</evidence>
<evidence type="ECO:0000256" key="11">
    <source>
        <dbReference type="PIRSR" id="PIRSR001024-1"/>
    </source>
</evidence>
<feature type="site" description="Transition state stabilizer" evidence="12">
    <location>
        <position position="341"/>
    </location>
</feature>
<feature type="chain" id="PRO_5040797389" description="alpha-amylase" evidence="15">
    <location>
        <begin position="18"/>
        <end position="506"/>
    </location>
</feature>
<dbReference type="InterPro" id="IPR013777">
    <property type="entry name" value="A-amylase-like"/>
</dbReference>
<dbReference type="SUPFAM" id="SSF51445">
    <property type="entry name" value="(Trans)glycosidases"/>
    <property type="match status" value="1"/>
</dbReference>
<dbReference type="GO" id="GO:0004556">
    <property type="term" value="F:alpha-amylase activity"/>
    <property type="evidence" value="ECO:0007669"/>
    <property type="project" value="UniProtKB-EC"/>
</dbReference>
<keyword evidence="5" id="KW-0479">Metal-binding</keyword>
<evidence type="ECO:0000259" key="16">
    <source>
        <dbReference type="SMART" id="SM00642"/>
    </source>
</evidence>
<dbReference type="AlphaFoldDB" id="A0A9W7G6Y3"/>
<evidence type="ECO:0000256" key="12">
    <source>
        <dbReference type="PIRSR" id="PIRSR001024-2"/>
    </source>
</evidence>
<feature type="binding site" evidence="14">
    <location>
        <position position="341"/>
    </location>
    <ligand>
        <name>substrate</name>
    </ligand>
</feature>
<dbReference type="Pfam" id="PF00128">
    <property type="entry name" value="Alpha-amylase"/>
    <property type="match status" value="1"/>
</dbReference>
<comment type="similarity">
    <text evidence="3">Belongs to the glycosyl hydrolase 13 family.</text>
</comment>